<feature type="domain" description="Phosphorylase b kinase regulatory subunit alpha/beta C-terminal" evidence="16">
    <location>
        <begin position="987"/>
        <end position="1131"/>
    </location>
</feature>
<feature type="lipid moiety-binding region" description="S-farnesyl cysteine" evidence="13">
    <location>
        <position position="1157"/>
    </location>
</feature>
<keyword evidence="11 13" id="KW-0449">Lipoprotein</keyword>
<dbReference type="GO" id="GO:0005516">
    <property type="term" value="F:calmodulin binding"/>
    <property type="evidence" value="ECO:0007669"/>
    <property type="project" value="UniProtKB-KW"/>
</dbReference>
<dbReference type="UniPathway" id="UPA00163"/>
<protein>
    <recommendedName>
        <fullName evidence="14">Phosphorylase b kinase regulatory subunit</fullName>
    </recommendedName>
</protein>
<keyword evidence="7 14" id="KW-0321">Glycogen metabolism</keyword>
<dbReference type="Ensembl" id="ENSNMLT00000037632.1">
    <property type="protein sequence ID" value="ENSNMLP00000033769.1"/>
    <property type="gene ID" value="ENSNMLG00000020255.1"/>
</dbReference>
<dbReference type="GO" id="GO:0005977">
    <property type="term" value="P:glycogen metabolic process"/>
    <property type="evidence" value="ECO:0007669"/>
    <property type="project" value="UniProtKB-UniPathway"/>
</dbReference>
<evidence type="ECO:0000313" key="18">
    <source>
        <dbReference type="Proteomes" id="UP000694523"/>
    </source>
</evidence>
<comment type="similarity">
    <text evidence="4 14">Belongs to the phosphorylase b kinase regulatory chain family.</text>
</comment>
<proteinExistence type="inferred from homology"/>
<accession>A0A8C6UF43</accession>
<comment type="pathway">
    <text evidence="3 14">Glycan biosynthesis; glycogen metabolism.</text>
</comment>
<comment type="subcellular location">
    <subcellularLocation>
        <location evidence="2 14">Cell membrane</location>
        <topology evidence="2 14">Lipid-anchor</topology>
        <orientation evidence="2 14">Cytoplasmic side</orientation>
    </subcellularLocation>
</comment>
<organism evidence="17 18">
    <name type="scientific">Neogobius melanostomus</name>
    <name type="common">round goby</name>
    <dbReference type="NCBI Taxonomy" id="47308"/>
    <lineage>
        <taxon>Eukaryota</taxon>
        <taxon>Metazoa</taxon>
        <taxon>Chordata</taxon>
        <taxon>Craniata</taxon>
        <taxon>Vertebrata</taxon>
        <taxon>Euteleostomi</taxon>
        <taxon>Actinopterygii</taxon>
        <taxon>Neopterygii</taxon>
        <taxon>Teleostei</taxon>
        <taxon>Neoteleostei</taxon>
        <taxon>Acanthomorphata</taxon>
        <taxon>Gobiaria</taxon>
        <taxon>Gobiiformes</taxon>
        <taxon>Gobioidei</taxon>
        <taxon>Gobiidae</taxon>
        <taxon>Benthophilinae</taxon>
        <taxon>Neogobiini</taxon>
        <taxon>Neogobius</taxon>
    </lineage>
</organism>
<feature type="domain" description="GH15-like" evidence="15">
    <location>
        <begin position="8"/>
        <end position="876"/>
    </location>
</feature>
<dbReference type="PANTHER" id="PTHR10749:SF5">
    <property type="entry name" value="PHOSPHORYLASE B KINASE REGULATORY SUBUNIT ALPHA, LIVER ISOFORM"/>
    <property type="match status" value="1"/>
</dbReference>
<evidence type="ECO:0000256" key="8">
    <source>
        <dbReference type="ARBA" id="ARBA00022860"/>
    </source>
</evidence>
<dbReference type="AlphaFoldDB" id="A0A8C6UF43"/>
<evidence type="ECO:0000256" key="10">
    <source>
        <dbReference type="ARBA" id="ARBA00023277"/>
    </source>
</evidence>
<comment type="PTM">
    <text evidence="13">Although the final Cys may be farnesylated, the terminal tripeptide is probably not removed, and the C-terminus is not methylated.</text>
</comment>
<evidence type="ECO:0000256" key="5">
    <source>
        <dbReference type="ARBA" id="ARBA00022475"/>
    </source>
</evidence>
<keyword evidence="5 14" id="KW-1003">Cell membrane</keyword>
<keyword evidence="12 13" id="KW-0636">Prenylation</keyword>
<evidence type="ECO:0000313" key="17">
    <source>
        <dbReference type="Ensembl" id="ENSNMLP00000033769.1"/>
    </source>
</evidence>
<dbReference type="GO" id="GO:0005886">
    <property type="term" value="C:plasma membrane"/>
    <property type="evidence" value="ECO:0007669"/>
    <property type="project" value="UniProtKB-SubCell"/>
</dbReference>
<dbReference type="GO" id="GO:0005964">
    <property type="term" value="C:phosphorylase kinase complex"/>
    <property type="evidence" value="ECO:0007669"/>
    <property type="project" value="TreeGrafter"/>
</dbReference>
<evidence type="ECO:0000256" key="14">
    <source>
        <dbReference type="RuleBase" id="RU364123"/>
    </source>
</evidence>
<keyword evidence="10 14" id="KW-0119">Carbohydrate metabolism</keyword>
<dbReference type="InterPro" id="IPR008734">
    <property type="entry name" value="PHK_A/B_su"/>
</dbReference>
<comment type="function">
    <text evidence="1">Phosphorylase b kinase catalyzes the phosphorylation of serine in certain substrates, including troponin I. The alpha chain may bind calmodulin.</text>
</comment>
<dbReference type="PANTHER" id="PTHR10749">
    <property type="entry name" value="PHOSPHORYLASE B KINASE REGULATORY SUBUNIT"/>
    <property type="match status" value="1"/>
</dbReference>
<dbReference type="SUPFAM" id="SSF48208">
    <property type="entry name" value="Six-hairpin glycosidases"/>
    <property type="match status" value="1"/>
</dbReference>
<sequence length="1160" mass="130516">MRSRSNSGVRLDGYARLVHETILCHQDPVTGLLPASFQKRDAWVRDNVYSILSVWALGMAYRKNADRDEDKAKAYELEQVRLMYCIYQRSLNVPKVEKFKQTQSTKDCLHAKYDTPTCATVVGDDQWGHLQVDATSIYLLMLAQMTASGLRIISNLDEVAFIQNLVFYIEAAYKVADYGMWERGDKTNQGIAELNASSIGMAKAALEAIDELDLFGAHGGPKSVIHVLPDEVEHCQSILCSMLPRASPSKEIDAGLLSVISFPAFAVENAELVSATKSEIINKLQGRYGCCRFIRDGYRCPKEDPTRLHYDPAELKLFENIECEWPLFWTYLILDGIFAGEQGQVEEYREALEGILIRQKNGIKLLPELYSVPHDKIEEEYKNPHSVDRVSLGQLPHMWGQSLYILGCLLAEGFLAPGEIDPLNRRFTTNVKPDVVVQVCVLAESKEIQELLSDLGFQVQMFSEVQPIRVLPARILSHIYVKLGHSKKLNLSGRPYRHIGVLGTSKFYEVRDRSYIFTPQFLDQHHFYLALDNQMIVEMLRTEVAYLSSCWRMTGRPTLMFPITRSMLGTLSGINIKLGTSLCRLLSLSYFFQTTSFHTRLSFLDEDNEEFGEDVDDEEDLGDTYDTYGTSKDIFDQYLTQLLHSTTTKSHLPPIQTGQHHVFSAEHTTRDILSLMAKVQGISIPRKKHRKRLNLLEPQSAVDLHLPRDAQGNTDFSALVKQLTECPTLQDQADILYILYMMKGPDWPVELSGPEQGGVSVRVLLEELYVQAGASKEWGLIRYISGMLRKRVEVLAEACTDLISHHKQLTVGLPPEPRERVITVPLSSEELGDLIYEASGQDISIAVLTQEIMVYLAMYVRSQPSLFGDMLRLRIGLIMQVMALSEEASESLMSLSPFGMKNLLHHILSGKEFGVERSMRPIQSTATSPAISIHEIGHTGATKNERTGIHKLKSEIKQRCSSPSTPSGILSPVSSCPGDGQLIWEDRQGQWLRRRRLDGAINRVPTGFYQRVWKILQKCHGLSIDGYVLPSSTTAEMTAGEIKFAVQVESVLNHVQQPEYRQLVVETVMVLGMVADVDVDTIGSILHVDRILHLANEFFLNDQKSVSAGDYFLEKDPATGICNFFYDSAPSGSYGTMTYLSKAVVTYVQDFLPNTSCLMQ</sequence>
<dbReference type="FunFam" id="1.50.10.10:FF:000004">
    <property type="entry name" value="Phosphorylase b kinase regulatory subunit"/>
    <property type="match status" value="1"/>
</dbReference>
<evidence type="ECO:0000256" key="12">
    <source>
        <dbReference type="ARBA" id="ARBA00023289"/>
    </source>
</evidence>
<evidence type="ECO:0000256" key="7">
    <source>
        <dbReference type="ARBA" id="ARBA00022600"/>
    </source>
</evidence>
<evidence type="ECO:0000256" key="1">
    <source>
        <dbReference type="ARBA" id="ARBA00002837"/>
    </source>
</evidence>
<keyword evidence="18" id="KW-1185">Reference proteome</keyword>
<keyword evidence="8 14" id="KW-0112">Calmodulin-binding</keyword>
<reference evidence="17" key="2">
    <citation type="submission" date="2025-09" db="UniProtKB">
        <authorList>
            <consortium name="Ensembl"/>
        </authorList>
    </citation>
    <scope>IDENTIFICATION</scope>
</reference>
<dbReference type="Proteomes" id="UP000694523">
    <property type="component" value="Unplaced"/>
</dbReference>
<dbReference type="Pfam" id="PF19292">
    <property type="entry name" value="KPBB_C"/>
    <property type="match status" value="1"/>
</dbReference>
<evidence type="ECO:0000256" key="3">
    <source>
        <dbReference type="ARBA" id="ARBA00005131"/>
    </source>
</evidence>
<dbReference type="InterPro" id="IPR012341">
    <property type="entry name" value="6hp_glycosidase-like_sf"/>
</dbReference>
<evidence type="ECO:0000256" key="13">
    <source>
        <dbReference type="PIRSR" id="PIRSR608734-50"/>
    </source>
</evidence>
<evidence type="ECO:0000259" key="15">
    <source>
        <dbReference type="Pfam" id="PF00723"/>
    </source>
</evidence>
<reference evidence="17" key="1">
    <citation type="submission" date="2025-08" db="UniProtKB">
        <authorList>
            <consortium name="Ensembl"/>
        </authorList>
    </citation>
    <scope>IDENTIFICATION</scope>
</reference>
<dbReference type="InterPro" id="IPR045583">
    <property type="entry name" value="KPBA/B_C"/>
</dbReference>
<keyword evidence="9 14" id="KW-0472">Membrane</keyword>
<dbReference type="Gene3D" id="1.50.10.10">
    <property type="match status" value="1"/>
</dbReference>
<dbReference type="InterPro" id="IPR008928">
    <property type="entry name" value="6-hairpin_glycosidase_sf"/>
</dbReference>
<name>A0A8C6UF43_9GOBI</name>
<keyword evidence="6" id="KW-0597">Phosphoprotein</keyword>
<evidence type="ECO:0000256" key="4">
    <source>
        <dbReference type="ARBA" id="ARBA00007128"/>
    </source>
</evidence>
<dbReference type="InterPro" id="IPR011613">
    <property type="entry name" value="GH15-like"/>
</dbReference>
<evidence type="ECO:0000256" key="2">
    <source>
        <dbReference type="ARBA" id="ARBA00004342"/>
    </source>
</evidence>
<evidence type="ECO:0000256" key="11">
    <source>
        <dbReference type="ARBA" id="ARBA00023288"/>
    </source>
</evidence>
<dbReference type="Pfam" id="PF00723">
    <property type="entry name" value="Glyco_hydro_15"/>
    <property type="match status" value="1"/>
</dbReference>
<evidence type="ECO:0000256" key="9">
    <source>
        <dbReference type="ARBA" id="ARBA00023136"/>
    </source>
</evidence>
<evidence type="ECO:0000256" key="6">
    <source>
        <dbReference type="ARBA" id="ARBA00022553"/>
    </source>
</evidence>
<evidence type="ECO:0000259" key="16">
    <source>
        <dbReference type="Pfam" id="PF19292"/>
    </source>
</evidence>